<name>A0AAD8T8E1_LOLMU</name>
<reference evidence="4" key="1">
    <citation type="submission" date="2023-07" db="EMBL/GenBank/DDBJ databases">
        <title>A chromosome-level genome assembly of Lolium multiflorum.</title>
        <authorList>
            <person name="Chen Y."/>
            <person name="Copetti D."/>
            <person name="Kolliker R."/>
            <person name="Studer B."/>
        </authorList>
    </citation>
    <scope>NUCLEOTIDE SEQUENCE</scope>
    <source>
        <strain evidence="4">02402/16</strain>
        <tissue evidence="4">Leaf</tissue>
    </source>
</reference>
<evidence type="ECO:0000256" key="2">
    <source>
        <dbReference type="SAM" id="MobiDB-lite"/>
    </source>
</evidence>
<dbReference type="InterPro" id="IPR007321">
    <property type="entry name" value="Transposase_28"/>
</dbReference>
<keyword evidence="1" id="KW-0175">Coiled coil</keyword>
<evidence type="ECO:0000259" key="3">
    <source>
        <dbReference type="Pfam" id="PF04195"/>
    </source>
</evidence>
<sequence>MPPCTKLTKHIAPGTKTSTEEMEISGWERSKISNQDQSTLKRLGLLKKKDALIFPGDESFPTPRIGYRVTFIDHLIRGLSTLIHEFLRGLLFVYGIQLHQLTPNSILHISIFITLCECFLGTHPHWGLCKRIFYLRRNSSRNIAYNVGGVVICVRPDVDYFDVKFPDSVQGWRRRWLYIQEEYVGLQEYNIAPFDGTGKILRRRSWDAEATAEEKSATDALMKRIRELQNTRGQELSGVQITAYFLRIMVQPLQARKNPLWMYAGEEDVDRVSKDLSVNDLEKLIRRFSSLSKKHDVPTTCRVEPYSGNHALPENHQVLSSLPPLPQGGEVDERAVVTDNSQGPSRPESEVAGSHKSAASSERSESDASESAHSPPSAVSPKDKRKRDEVEDSGTSKPTEPAAEEMSPEEEGAFNPYDDAGSVSSQPLSPAPKRARIGAGDSHAIVGGGSSTSALDDPVMKHLIQLGTQFIGFRDAAEDIRENLDRAEKCTEELAAKLEQSEKAREKAEREAATVEDLRQRLHRAENALSDKVSHQIERENAIIARLETQKRRFVRKMGEDFTLHESAEDRLLDTLSILELHGDLARTNISDARAAFTRLFPHFFPKQTQLQTFSELTRRFLPQEDLALAYRQENLNVGVEGTIPLVADSHQNVDWAKVGDLQGMNKDKWKTLV</sequence>
<keyword evidence="5" id="KW-1185">Reference proteome</keyword>
<feature type="compositionally biased region" description="Acidic residues" evidence="2">
    <location>
        <begin position="402"/>
        <end position="412"/>
    </location>
</feature>
<proteinExistence type="predicted"/>
<organism evidence="4 5">
    <name type="scientific">Lolium multiflorum</name>
    <name type="common">Italian ryegrass</name>
    <name type="synonym">Lolium perenne subsp. multiflorum</name>
    <dbReference type="NCBI Taxonomy" id="4521"/>
    <lineage>
        <taxon>Eukaryota</taxon>
        <taxon>Viridiplantae</taxon>
        <taxon>Streptophyta</taxon>
        <taxon>Embryophyta</taxon>
        <taxon>Tracheophyta</taxon>
        <taxon>Spermatophyta</taxon>
        <taxon>Magnoliopsida</taxon>
        <taxon>Liliopsida</taxon>
        <taxon>Poales</taxon>
        <taxon>Poaceae</taxon>
        <taxon>BOP clade</taxon>
        <taxon>Pooideae</taxon>
        <taxon>Poodae</taxon>
        <taxon>Poeae</taxon>
        <taxon>Poeae Chloroplast Group 2 (Poeae type)</taxon>
        <taxon>Loliodinae</taxon>
        <taxon>Loliinae</taxon>
        <taxon>Lolium</taxon>
    </lineage>
</organism>
<feature type="coiled-coil region" evidence="1">
    <location>
        <begin position="477"/>
        <end position="557"/>
    </location>
</feature>
<evidence type="ECO:0000256" key="1">
    <source>
        <dbReference type="SAM" id="Coils"/>
    </source>
</evidence>
<dbReference type="AlphaFoldDB" id="A0AAD8T8E1"/>
<dbReference type="Pfam" id="PF04195">
    <property type="entry name" value="Transposase_28"/>
    <property type="match status" value="1"/>
</dbReference>
<evidence type="ECO:0000313" key="4">
    <source>
        <dbReference type="EMBL" id="KAK1677144.1"/>
    </source>
</evidence>
<dbReference type="PANTHER" id="PTHR33026">
    <property type="entry name" value="OS06G0360600 PROTEIN"/>
    <property type="match status" value="1"/>
</dbReference>
<feature type="region of interest" description="Disordered" evidence="2">
    <location>
        <begin position="296"/>
        <end position="450"/>
    </location>
</feature>
<evidence type="ECO:0000313" key="5">
    <source>
        <dbReference type="Proteomes" id="UP001231189"/>
    </source>
</evidence>
<accession>A0AAD8T8E1</accession>
<feature type="domain" description="Transposase (putative) gypsy type" evidence="3">
    <location>
        <begin position="69"/>
        <end position="136"/>
    </location>
</feature>
<dbReference type="PANTHER" id="PTHR33026:SF7">
    <property type="entry name" value="OS03G0100275 PROTEIN"/>
    <property type="match status" value="1"/>
</dbReference>
<feature type="compositionally biased region" description="Low complexity" evidence="2">
    <location>
        <begin position="369"/>
        <end position="380"/>
    </location>
</feature>
<protein>
    <recommendedName>
        <fullName evidence="3">Transposase (putative) gypsy type domain-containing protein</fullName>
    </recommendedName>
</protein>
<comment type="caution">
    <text evidence="4">The sequence shown here is derived from an EMBL/GenBank/DDBJ whole genome shotgun (WGS) entry which is preliminary data.</text>
</comment>
<dbReference type="EMBL" id="JAUUTY010000002">
    <property type="protein sequence ID" value="KAK1677144.1"/>
    <property type="molecule type" value="Genomic_DNA"/>
</dbReference>
<dbReference type="Proteomes" id="UP001231189">
    <property type="component" value="Unassembled WGS sequence"/>
</dbReference>
<gene>
    <name evidence="4" type="ORF">QYE76_037992</name>
</gene>